<keyword evidence="1" id="KW-0472">Membrane</keyword>
<dbReference type="PANTHER" id="PTHR30093:SF2">
    <property type="entry name" value="TYPE II SECRETION SYSTEM PROTEIN H"/>
    <property type="match status" value="1"/>
</dbReference>
<dbReference type="InterPro" id="IPR045584">
    <property type="entry name" value="Pilin-like"/>
</dbReference>
<name>A0A5C5YN09_9BACT</name>
<dbReference type="Gene3D" id="3.30.700.10">
    <property type="entry name" value="Glycoprotein, Type 4 Pilin"/>
    <property type="match status" value="1"/>
</dbReference>
<accession>A0A5C5YN09</accession>
<dbReference type="OrthoDB" id="282371at2"/>
<reference evidence="3 4" key="1">
    <citation type="submission" date="2019-02" db="EMBL/GenBank/DDBJ databases">
        <title>Deep-cultivation of Planctomycetes and their phenomic and genomic characterization uncovers novel biology.</title>
        <authorList>
            <person name="Wiegand S."/>
            <person name="Jogler M."/>
            <person name="Boedeker C."/>
            <person name="Pinto D."/>
            <person name="Vollmers J."/>
            <person name="Rivas-Marin E."/>
            <person name="Kohn T."/>
            <person name="Peeters S.H."/>
            <person name="Heuer A."/>
            <person name="Rast P."/>
            <person name="Oberbeckmann S."/>
            <person name="Bunk B."/>
            <person name="Jeske O."/>
            <person name="Meyerdierks A."/>
            <person name="Storesund J.E."/>
            <person name="Kallscheuer N."/>
            <person name="Luecker S."/>
            <person name="Lage O.M."/>
            <person name="Pohl T."/>
            <person name="Merkel B.J."/>
            <person name="Hornburger P."/>
            <person name="Mueller R.-W."/>
            <person name="Bruemmer F."/>
            <person name="Labrenz M."/>
            <person name="Spormann A.M."/>
            <person name="Op Den Camp H."/>
            <person name="Overmann J."/>
            <person name="Amann R."/>
            <person name="Jetten M.S.M."/>
            <person name="Mascher T."/>
            <person name="Medema M.H."/>
            <person name="Devos D.P."/>
            <person name="Kaster A.-K."/>
            <person name="Ovreas L."/>
            <person name="Rohde M."/>
            <person name="Galperin M.Y."/>
            <person name="Jogler C."/>
        </authorList>
    </citation>
    <scope>NUCLEOTIDE SEQUENCE [LARGE SCALE GENOMIC DNA]</scope>
    <source>
        <strain evidence="3 4">CA13</strain>
    </source>
</reference>
<evidence type="ECO:0000313" key="3">
    <source>
        <dbReference type="EMBL" id="TWT76178.1"/>
    </source>
</evidence>
<keyword evidence="1" id="KW-1133">Transmembrane helix</keyword>
<evidence type="ECO:0000259" key="2">
    <source>
        <dbReference type="Pfam" id="PF07596"/>
    </source>
</evidence>
<keyword evidence="1" id="KW-0812">Transmembrane</keyword>
<dbReference type="Proteomes" id="UP000315010">
    <property type="component" value="Unassembled WGS sequence"/>
</dbReference>
<organism evidence="3 4">
    <name type="scientific">Novipirellula herctigrandis</name>
    <dbReference type="NCBI Taxonomy" id="2527986"/>
    <lineage>
        <taxon>Bacteria</taxon>
        <taxon>Pseudomonadati</taxon>
        <taxon>Planctomycetota</taxon>
        <taxon>Planctomycetia</taxon>
        <taxon>Pirellulales</taxon>
        <taxon>Pirellulaceae</taxon>
        <taxon>Novipirellula</taxon>
    </lineage>
</organism>
<keyword evidence="4" id="KW-1185">Reference proteome</keyword>
<dbReference type="RefSeq" id="WP_146404577.1">
    <property type="nucleotide sequence ID" value="NZ_SJPJ01000002.1"/>
</dbReference>
<dbReference type="PROSITE" id="PS00409">
    <property type="entry name" value="PROKAR_NTER_METHYL"/>
    <property type="match status" value="1"/>
</dbReference>
<evidence type="ECO:0000313" key="4">
    <source>
        <dbReference type="Proteomes" id="UP000315010"/>
    </source>
</evidence>
<dbReference type="PANTHER" id="PTHR30093">
    <property type="entry name" value="GENERAL SECRETION PATHWAY PROTEIN G"/>
    <property type="match status" value="1"/>
</dbReference>
<dbReference type="InterPro" id="IPR011453">
    <property type="entry name" value="DUF1559"/>
</dbReference>
<comment type="caution">
    <text evidence="3">The sequence shown here is derived from an EMBL/GenBank/DDBJ whole genome shotgun (WGS) entry which is preliminary data.</text>
</comment>
<evidence type="ECO:0000256" key="1">
    <source>
        <dbReference type="SAM" id="Phobius"/>
    </source>
</evidence>
<feature type="transmembrane region" description="Helical" evidence="1">
    <location>
        <begin position="16"/>
        <end position="35"/>
    </location>
</feature>
<sequence length="307" mass="33598">MNDPSQSIRLCRTRTGFTLIETVVSIAIISILIALSTSAVQSARQAARLTECINQARQIGLAVEIFSGRHRVFPTNGGFDEKAEYFDSDGIPFTPSTTDLVDSMAYHPWGLGDPTRPPRRQTGSWGYSILNELELGSILSTDDHSASVAIYHCPSRLRQTPTITVDDNYGMYRSGGYTMAKMDYGMNDQLALTFPEVANHSVVHDGLSQTVLLGEKAVDPSVQLATSWYWDEPFWVGGSKGTARSGTEILIDNVGVPFRHNWGSSHPNGAVFVMADSSTRCLTRSTDKELMAAWMTPAAHDMAVQGE</sequence>
<dbReference type="SUPFAM" id="SSF54523">
    <property type="entry name" value="Pili subunits"/>
    <property type="match status" value="1"/>
</dbReference>
<dbReference type="Pfam" id="PF07596">
    <property type="entry name" value="SBP_bac_10"/>
    <property type="match status" value="1"/>
</dbReference>
<dbReference type="EMBL" id="SJPJ01000002">
    <property type="protein sequence ID" value="TWT76178.1"/>
    <property type="molecule type" value="Genomic_DNA"/>
</dbReference>
<dbReference type="Pfam" id="PF07963">
    <property type="entry name" value="N_methyl"/>
    <property type="match status" value="1"/>
</dbReference>
<protein>
    <submittedName>
        <fullName evidence="3">Putative major pilin subunit</fullName>
    </submittedName>
</protein>
<dbReference type="NCBIfam" id="TIGR02532">
    <property type="entry name" value="IV_pilin_GFxxxE"/>
    <property type="match status" value="1"/>
</dbReference>
<proteinExistence type="predicted"/>
<feature type="domain" description="DUF1559" evidence="2">
    <location>
        <begin position="41"/>
        <end position="289"/>
    </location>
</feature>
<dbReference type="AlphaFoldDB" id="A0A5C5YN09"/>
<dbReference type="InterPro" id="IPR012902">
    <property type="entry name" value="N_methyl_site"/>
</dbReference>
<gene>
    <name evidence="3" type="ORF">CA13_66690</name>
</gene>